<protein>
    <submittedName>
        <fullName evidence="1">Uncharacterized protein</fullName>
    </submittedName>
</protein>
<accession>A0A8J5IHU6</accession>
<reference evidence="1" key="1">
    <citation type="submission" date="2021-01" db="EMBL/GenBank/DDBJ databases">
        <title>Phytophthora aleatoria, a newly-described species from Pinus radiata is distinct from Phytophthora cactorum isolates based on comparative genomics.</title>
        <authorList>
            <person name="Mcdougal R."/>
            <person name="Panda P."/>
            <person name="Williams N."/>
            <person name="Studholme D.J."/>
        </authorList>
    </citation>
    <scope>NUCLEOTIDE SEQUENCE</scope>
    <source>
        <strain evidence="1">NZFS 4037</strain>
    </source>
</reference>
<dbReference type="AlphaFoldDB" id="A0A8J5IHU6"/>
<dbReference type="EMBL" id="JAENGY010002431">
    <property type="protein sequence ID" value="KAG6944247.1"/>
    <property type="molecule type" value="Genomic_DNA"/>
</dbReference>
<organism evidence="1 2">
    <name type="scientific">Phytophthora aleatoria</name>
    <dbReference type="NCBI Taxonomy" id="2496075"/>
    <lineage>
        <taxon>Eukaryota</taxon>
        <taxon>Sar</taxon>
        <taxon>Stramenopiles</taxon>
        <taxon>Oomycota</taxon>
        <taxon>Peronosporomycetes</taxon>
        <taxon>Peronosporales</taxon>
        <taxon>Peronosporaceae</taxon>
        <taxon>Phytophthora</taxon>
    </lineage>
</organism>
<comment type="caution">
    <text evidence="1">The sequence shown here is derived from an EMBL/GenBank/DDBJ whole genome shotgun (WGS) entry which is preliminary data.</text>
</comment>
<evidence type="ECO:0000313" key="2">
    <source>
        <dbReference type="Proteomes" id="UP000709295"/>
    </source>
</evidence>
<sequence>MSGQQIMELGDYLLQTEFRDNWNGISSEYINEQQQRGIQTSHAAVATSEESIDKVTSPPLASYMDMLRDNGALGADLGSESLAKARTIPDVPKMMHSAATMMDRSKGNILEHHNFSLEHQQMEISSTTIVAAKAHRCPETQGISKQESLFMIKK</sequence>
<gene>
    <name evidence="1" type="ORF">JG688_00017185</name>
</gene>
<keyword evidence="2" id="KW-1185">Reference proteome</keyword>
<dbReference type="Proteomes" id="UP000709295">
    <property type="component" value="Unassembled WGS sequence"/>
</dbReference>
<proteinExistence type="predicted"/>
<evidence type="ECO:0000313" key="1">
    <source>
        <dbReference type="EMBL" id="KAG6944247.1"/>
    </source>
</evidence>
<name>A0A8J5IHU6_9STRA</name>